<reference evidence="2 3" key="1">
    <citation type="journal article" date="2024" name="G3 (Bethesda)">
        <title>Genome assembly of Hibiscus sabdariffa L. provides insights into metabolisms of medicinal natural products.</title>
        <authorList>
            <person name="Kim T."/>
        </authorList>
    </citation>
    <scope>NUCLEOTIDE SEQUENCE [LARGE SCALE GENOMIC DNA]</scope>
    <source>
        <strain evidence="2">TK-2024</strain>
        <tissue evidence="2">Old leaves</tissue>
    </source>
</reference>
<evidence type="ECO:0000256" key="1">
    <source>
        <dbReference type="SAM" id="MobiDB-lite"/>
    </source>
</evidence>
<proteinExistence type="predicted"/>
<keyword evidence="3" id="KW-1185">Reference proteome</keyword>
<feature type="region of interest" description="Disordered" evidence="1">
    <location>
        <begin position="16"/>
        <end position="42"/>
    </location>
</feature>
<accession>A0ABR2BYJ6</accession>
<dbReference type="Proteomes" id="UP001472677">
    <property type="component" value="Unassembled WGS sequence"/>
</dbReference>
<organism evidence="2 3">
    <name type="scientific">Hibiscus sabdariffa</name>
    <name type="common">roselle</name>
    <dbReference type="NCBI Taxonomy" id="183260"/>
    <lineage>
        <taxon>Eukaryota</taxon>
        <taxon>Viridiplantae</taxon>
        <taxon>Streptophyta</taxon>
        <taxon>Embryophyta</taxon>
        <taxon>Tracheophyta</taxon>
        <taxon>Spermatophyta</taxon>
        <taxon>Magnoliopsida</taxon>
        <taxon>eudicotyledons</taxon>
        <taxon>Gunneridae</taxon>
        <taxon>Pentapetalae</taxon>
        <taxon>rosids</taxon>
        <taxon>malvids</taxon>
        <taxon>Malvales</taxon>
        <taxon>Malvaceae</taxon>
        <taxon>Malvoideae</taxon>
        <taxon>Hibiscus</taxon>
    </lineage>
</organism>
<protein>
    <submittedName>
        <fullName evidence="2">Uncharacterized protein</fullName>
    </submittedName>
</protein>
<evidence type="ECO:0000313" key="2">
    <source>
        <dbReference type="EMBL" id="KAK8511675.1"/>
    </source>
</evidence>
<name>A0ABR2BYJ6_9ROSI</name>
<comment type="caution">
    <text evidence="2">The sequence shown here is derived from an EMBL/GenBank/DDBJ whole genome shotgun (WGS) entry which is preliminary data.</text>
</comment>
<gene>
    <name evidence="2" type="ORF">V6N12_000722</name>
</gene>
<evidence type="ECO:0000313" key="3">
    <source>
        <dbReference type="Proteomes" id="UP001472677"/>
    </source>
</evidence>
<sequence length="68" mass="7682">MRIERRKTIIIIGEKDTKIKERKGKERKGRRDTGGSGSSISSWMHEYGNLMLFQVSETSPGRGRDGDG</sequence>
<feature type="compositionally biased region" description="Basic residues" evidence="1">
    <location>
        <begin position="20"/>
        <end position="30"/>
    </location>
</feature>
<dbReference type="EMBL" id="JBBPBM010000077">
    <property type="protein sequence ID" value="KAK8511675.1"/>
    <property type="molecule type" value="Genomic_DNA"/>
</dbReference>